<dbReference type="InterPro" id="IPR000731">
    <property type="entry name" value="SSD"/>
</dbReference>
<dbReference type="InterPro" id="IPR004869">
    <property type="entry name" value="MMPL_dom"/>
</dbReference>
<feature type="transmembrane region" description="Helical" evidence="7">
    <location>
        <begin position="620"/>
        <end position="646"/>
    </location>
</feature>
<feature type="transmembrane region" description="Helical" evidence="7">
    <location>
        <begin position="283"/>
        <end position="305"/>
    </location>
</feature>
<comment type="caution">
    <text evidence="9">The sequence shown here is derived from an EMBL/GenBank/DDBJ whole genome shotgun (WGS) entry which is preliminary data.</text>
</comment>
<dbReference type="Proteomes" id="UP000256253">
    <property type="component" value="Unassembled WGS sequence"/>
</dbReference>
<dbReference type="GO" id="GO:0005886">
    <property type="term" value="C:plasma membrane"/>
    <property type="evidence" value="ECO:0007669"/>
    <property type="project" value="UniProtKB-SubCell"/>
</dbReference>
<keyword evidence="4 7" id="KW-0812">Transmembrane</keyword>
<keyword evidence="3" id="KW-1003">Cell membrane</keyword>
<evidence type="ECO:0000256" key="7">
    <source>
        <dbReference type="SAM" id="Phobius"/>
    </source>
</evidence>
<sequence length="688" mass="71262">MGALPDRIAERLSGRRSWWALLLAVLLAGLAFAMGAPSSTSAPVSLPKSADSAQVRELLKTFPGGDLSQGVAVVTRRDGAALTGQDLSAISSMRERMLAVDRGEATKNAPPAGPTVVPAPDRKAAIAFVPFDSSVTGFPLVDAVKEVRETAKNVLPQGLRVELTGGPGFGADIANSFAGADLRLILITALVVAVLLLITYRSPILWLVPLIVVALADRVASIVSARVVEALGLVSDGSTSGITSVLVFGAGTNYALLLVSRYREELHRETDHRAALRTAVRHAGPAVLASNLTVVLALGALLFAVLPSNRVLGLSSAVGLLVALVFVMLMLPPALALLGRKLFWPFVPNVGDGHDEQRGAWHRVASAVSAKPWLYGGVGVLVLVLCALGLINVKVGLSQTEQFRVTAESVDGARTIGEHYPAGEANPTRVVARTAAAGPVQEILKGVDGVRSVRPAGTSSDGLTSWSVVLAAPSGTDAATGTIRAVRDALRAVPDAQALVGGADAEALDQADGASRDLKVVAPLILLVVFVVLIALLRALVAPLLLMASTALSALAAIGAGSWISDHIAGFPALDDGVPLFAFLFLVALGVDYTIFLVTRAREENVTHETREAMVRVVSATGAVITSAGVVLAAVFAVLGVLPLIVLTQLGIVVGLGILLDTFLVRTVVIPALWSLVGAKVWWPSALG</sequence>
<evidence type="ECO:0000256" key="5">
    <source>
        <dbReference type="ARBA" id="ARBA00022989"/>
    </source>
</evidence>
<proteinExistence type="inferred from homology"/>
<dbReference type="PROSITE" id="PS50156">
    <property type="entry name" value="SSD"/>
    <property type="match status" value="2"/>
</dbReference>
<name>A0A3D9ULB5_9MICO</name>
<evidence type="ECO:0000256" key="6">
    <source>
        <dbReference type="ARBA" id="ARBA00023136"/>
    </source>
</evidence>
<dbReference type="PANTHER" id="PTHR33406">
    <property type="entry name" value="MEMBRANE PROTEIN MJ1562-RELATED"/>
    <property type="match status" value="1"/>
</dbReference>
<evidence type="ECO:0000256" key="2">
    <source>
        <dbReference type="ARBA" id="ARBA00010157"/>
    </source>
</evidence>
<dbReference type="AlphaFoldDB" id="A0A3D9ULB5"/>
<keyword evidence="6 7" id="KW-0472">Membrane</keyword>
<dbReference type="SUPFAM" id="SSF82866">
    <property type="entry name" value="Multidrug efflux transporter AcrB transmembrane domain"/>
    <property type="match status" value="2"/>
</dbReference>
<evidence type="ECO:0000313" key="9">
    <source>
        <dbReference type="EMBL" id="REF30109.1"/>
    </source>
</evidence>
<feature type="transmembrane region" description="Helical" evidence="7">
    <location>
        <begin position="544"/>
        <end position="565"/>
    </location>
</feature>
<gene>
    <name evidence="9" type="ORF">DFJ65_1102</name>
</gene>
<feature type="domain" description="SSD" evidence="8">
    <location>
        <begin position="547"/>
        <end position="675"/>
    </location>
</feature>
<feature type="transmembrane region" description="Helical" evidence="7">
    <location>
        <begin position="373"/>
        <end position="393"/>
    </location>
</feature>
<dbReference type="InterPro" id="IPR050545">
    <property type="entry name" value="Mycobact_MmpL"/>
</dbReference>
<feature type="domain" description="SSD" evidence="8">
    <location>
        <begin position="220"/>
        <end position="337"/>
    </location>
</feature>
<keyword evidence="10" id="KW-1185">Reference proteome</keyword>
<dbReference type="PANTHER" id="PTHR33406:SF6">
    <property type="entry name" value="MEMBRANE PROTEIN YDGH-RELATED"/>
    <property type="match status" value="1"/>
</dbReference>
<evidence type="ECO:0000256" key="1">
    <source>
        <dbReference type="ARBA" id="ARBA00004651"/>
    </source>
</evidence>
<dbReference type="EMBL" id="QTUA01000001">
    <property type="protein sequence ID" value="REF30109.1"/>
    <property type="molecule type" value="Genomic_DNA"/>
</dbReference>
<keyword evidence="5 7" id="KW-1133">Transmembrane helix</keyword>
<feature type="transmembrane region" description="Helical" evidence="7">
    <location>
        <begin position="577"/>
        <end position="599"/>
    </location>
</feature>
<dbReference type="Gene3D" id="1.20.1640.10">
    <property type="entry name" value="Multidrug efflux transporter AcrB transmembrane domain"/>
    <property type="match status" value="2"/>
</dbReference>
<dbReference type="OrthoDB" id="2365435at2"/>
<evidence type="ECO:0000256" key="4">
    <source>
        <dbReference type="ARBA" id="ARBA00022692"/>
    </source>
</evidence>
<evidence type="ECO:0000256" key="3">
    <source>
        <dbReference type="ARBA" id="ARBA00022475"/>
    </source>
</evidence>
<comment type="subcellular location">
    <subcellularLocation>
        <location evidence="1">Cell membrane</location>
        <topology evidence="1">Multi-pass membrane protein</topology>
    </subcellularLocation>
</comment>
<evidence type="ECO:0000259" key="8">
    <source>
        <dbReference type="PROSITE" id="PS50156"/>
    </source>
</evidence>
<feature type="transmembrane region" description="Helical" evidence="7">
    <location>
        <begin position="207"/>
        <end position="228"/>
    </location>
</feature>
<organism evidence="9 10">
    <name type="scientific">Calidifontibacter indicus</name>
    <dbReference type="NCBI Taxonomy" id="419650"/>
    <lineage>
        <taxon>Bacteria</taxon>
        <taxon>Bacillati</taxon>
        <taxon>Actinomycetota</taxon>
        <taxon>Actinomycetes</taxon>
        <taxon>Micrococcales</taxon>
        <taxon>Dermacoccaceae</taxon>
        <taxon>Calidifontibacter</taxon>
    </lineage>
</organism>
<feature type="transmembrane region" description="Helical" evidence="7">
    <location>
        <begin position="240"/>
        <end position="262"/>
    </location>
</feature>
<feature type="transmembrane region" description="Helical" evidence="7">
    <location>
        <begin position="311"/>
        <end position="331"/>
    </location>
</feature>
<protein>
    <submittedName>
        <fullName evidence="9">RND superfamily putative drug exporter</fullName>
    </submittedName>
</protein>
<evidence type="ECO:0000313" key="10">
    <source>
        <dbReference type="Proteomes" id="UP000256253"/>
    </source>
</evidence>
<dbReference type="Pfam" id="PF03176">
    <property type="entry name" value="MMPL"/>
    <property type="match status" value="2"/>
</dbReference>
<reference evidence="9 10" key="1">
    <citation type="submission" date="2018-08" db="EMBL/GenBank/DDBJ databases">
        <title>Sequencing the genomes of 1000 actinobacteria strains.</title>
        <authorList>
            <person name="Klenk H.-P."/>
        </authorList>
    </citation>
    <scope>NUCLEOTIDE SEQUENCE [LARGE SCALE GENOMIC DNA]</scope>
    <source>
        <strain evidence="9 10">DSM 22967</strain>
    </source>
</reference>
<dbReference type="RefSeq" id="WP_115922143.1">
    <property type="nucleotide sequence ID" value="NZ_QTUA01000001.1"/>
</dbReference>
<feature type="transmembrane region" description="Helical" evidence="7">
    <location>
        <begin position="182"/>
        <end position="200"/>
    </location>
</feature>
<comment type="similarity">
    <text evidence="2">Belongs to the resistance-nodulation-cell division (RND) (TC 2.A.6) family. MmpL subfamily.</text>
</comment>
<feature type="transmembrane region" description="Helical" evidence="7">
    <location>
        <begin position="520"/>
        <end position="537"/>
    </location>
</feature>
<accession>A0A3D9ULB5</accession>